<dbReference type="EMBL" id="JAGTJR010000052">
    <property type="protein sequence ID" value="KAH7027126.1"/>
    <property type="molecule type" value="Genomic_DNA"/>
</dbReference>
<evidence type="ECO:0000313" key="2">
    <source>
        <dbReference type="EMBL" id="KAH7027126.1"/>
    </source>
</evidence>
<comment type="caution">
    <text evidence="2">The sequence shown here is derived from an EMBL/GenBank/DDBJ whole genome shotgun (WGS) entry which is preliminary data.</text>
</comment>
<feature type="region of interest" description="Disordered" evidence="1">
    <location>
        <begin position="1"/>
        <end position="23"/>
    </location>
</feature>
<evidence type="ECO:0000256" key="1">
    <source>
        <dbReference type="SAM" id="MobiDB-lite"/>
    </source>
</evidence>
<gene>
    <name evidence="2" type="ORF">B0J12DRAFT_771094</name>
</gene>
<name>A0ABQ8FX35_9PEZI</name>
<proteinExistence type="predicted"/>
<sequence>MAAGQPPGKLSVRQRWPAPAPPRPPIRALAPLQLLPVRMANGDWRLRGARVVRCGFKGRGWGAAGEHFPAARARALSCLSRPTPALAAHTSPASSRACGRPVLALSRCRELHLHRTISACRARQACPSAPFDPFPLPTPDPSTTHHTLSPHRDSPTLFDRVRCSRRLARVSFSHTSPSPNEGLPTSRLHRAVETHSDPVAPETVHLSPSRPLATALRRISPHP</sequence>
<keyword evidence="3" id="KW-1185">Reference proteome</keyword>
<protein>
    <submittedName>
        <fullName evidence="2">Uncharacterized protein</fullName>
    </submittedName>
</protein>
<dbReference type="Proteomes" id="UP000774617">
    <property type="component" value="Unassembled WGS sequence"/>
</dbReference>
<feature type="region of interest" description="Disordered" evidence="1">
    <location>
        <begin position="196"/>
        <end position="223"/>
    </location>
</feature>
<evidence type="ECO:0000313" key="3">
    <source>
        <dbReference type="Proteomes" id="UP000774617"/>
    </source>
</evidence>
<organism evidence="2 3">
    <name type="scientific">Macrophomina phaseolina</name>
    <dbReference type="NCBI Taxonomy" id="35725"/>
    <lineage>
        <taxon>Eukaryota</taxon>
        <taxon>Fungi</taxon>
        <taxon>Dikarya</taxon>
        <taxon>Ascomycota</taxon>
        <taxon>Pezizomycotina</taxon>
        <taxon>Dothideomycetes</taxon>
        <taxon>Dothideomycetes incertae sedis</taxon>
        <taxon>Botryosphaeriales</taxon>
        <taxon>Botryosphaeriaceae</taxon>
        <taxon>Macrophomina</taxon>
    </lineage>
</organism>
<reference evidence="2 3" key="1">
    <citation type="journal article" date="2021" name="Nat. Commun.">
        <title>Genetic determinants of endophytism in the Arabidopsis root mycobiome.</title>
        <authorList>
            <person name="Mesny F."/>
            <person name="Miyauchi S."/>
            <person name="Thiergart T."/>
            <person name="Pickel B."/>
            <person name="Atanasova L."/>
            <person name="Karlsson M."/>
            <person name="Huettel B."/>
            <person name="Barry K.W."/>
            <person name="Haridas S."/>
            <person name="Chen C."/>
            <person name="Bauer D."/>
            <person name="Andreopoulos W."/>
            <person name="Pangilinan J."/>
            <person name="LaButti K."/>
            <person name="Riley R."/>
            <person name="Lipzen A."/>
            <person name="Clum A."/>
            <person name="Drula E."/>
            <person name="Henrissat B."/>
            <person name="Kohler A."/>
            <person name="Grigoriev I.V."/>
            <person name="Martin F.M."/>
            <person name="Hacquard S."/>
        </authorList>
    </citation>
    <scope>NUCLEOTIDE SEQUENCE [LARGE SCALE GENOMIC DNA]</scope>
    <source>
        <strain evidence="2 3">MPI-SDFR-AT-0080</strain>
    </source>
</reference>
<accession>A0ABQ8FX35</accession>